<name>A0A382TI86_9ZZZZ</name>
<organism evidence="1">
    <name type="scientific">marine metagenome</name>
    <dbReference type="NCBI Taxonomy" id="408172"/>
    <lineage>
        <taxon>unclassified sequences</taxon>
        <taxon>metagenomes</taxon>
        <taxon>ecological metagenomes</taxon>
    </lineage>
</organism>
<gene>
    <name evidence="1" type="ORF">METZ01_LOCUS374537</name>
</gene>
<accession>A0A382TI86</accession>
<dbReference type="EMBL" id="UINC01136742">
    <property type="protein sequence ID" value="SVD21683.1"/>
    <property type="molecule type" value="Genomic_DNA"/>
</dbReference>
<dbReference type="Gene3D" id="1.10.4010.10">
    <property type="entry name" value="Type II deoxyuridine triphosphatase"/>
    <property type="match status" value="1"/>
</dbReference>
<proteinExistence type="predicted"/>
<reference evidence="1" key="1">
    <citation type="submission" date="2018-05" db="EMBL/GenBank/DDBJ databases">
        <authorList>
            <person name="Lanie J.A."/>
            <person name="Ng W.-L."/>
            <person name="Kazmierczak K.M."/>
            <person name="Andrzejewski T.M."/>
            <person name="Davidsen T.M."/>
            <person name="Wayne K.J."/>
            <person name="Tettelin H."/>
            <person name="Glass J.I."/>
            <person name="Rusch D."/>
            <person name="Podicherti R."/>
            <person name="Tsui H.-C.T."/>
            <person name="Winkler M.E."/>
        </authorList>
    </citation>
    <scope>NUCLEOTIDE SEQUENCE</scope>
</reference>
<protein>
    <submittedName>
        <fullName evidence="1">Uncharacterized protein</fullName>
    </submittedName>
</protein>
<sequence>MDQPDQLRELFRMQKSLNERIGVQTDGMSDEQKTEWVLNYCRAMGQE</sequence>
<feature type="non-terminal residue" evidence="1">
    <location>
        <position position="47"/>
    </location>
</feature>
<evidence type="ECO:0000313" key="1">
    <source>
        <dbReference type="EMBL" id="SVD21683.1"/>
    </source>
</evidence>
<dbReference type="AlphaFoldDB" id="A0A382TI86"/>